<comment type="caution">
    <text evidence="9">Lacks conserved residue(s) required for the propagation of feature annotation.</text>
</comment>
<dbReference type="InterPro" id="IPR005940">
    <property type="entry name" value="Anthranilate_Pribosyl_Tfrase"/>
</dbReference>
<feature type="binding site" evidence="9">
    <location>
        <position position="79"/>
    </location>
    <ligand>
        <name>anthranilate</name>
        <dbReference type="ChEBI" id="CHEBI:16567"/>
        <label>1</label>
    </ligand>
</feature>
<dbReference type="Pfam" id="PF00591">
    <property type="entry name" value="Glycos_transf_3"/>
    <property type="match status" value="1"/>
</dbReference>
<dbReference type="PANTHER" id="PTHR43285:SF2">
    <property type="entry name" value="ANTHRANILATE PHOSPHORIBOSYLTRANSFERASE"/>
    <property type="match status" value="1"/>
</dbReference>
<evidence type="ECO:0000313" key="13">
    <source>
        <dbReference type="Proteomes" id="UP000029628"/>
    </source>
</evidence>
<dbReference type="NCBIfam" id="TIGR01245">
    <property type="entry name" value="trpD"/>
    <property type="match status" value="1"/>
</dbReference>
<feature type="binding site" evidence="9">
    <location>
        <position position="224"/>
    </location>
    <ligand>
        <name>Mg(2+)</name>
        <dbReference type="ChEBI" id="CHEBI:18420"/>
        <label>2</label>
    </ligand>
</feature>
<dbReference type="Proteomes" id="UP000029628">
    <property type="component" value="Unassembled WGS sequence"/>
</dbReference>
<dbReference type="SUPFAM" id="SSF47648">
    <property type="entry name" value="Nucleoside phosphorylase/phosphoribosyltransferase N-terminal domain"/>
    <property type="match status" value="1"/>
</dbReference>
<dbReference type="Gene3D" id="1.20.970.10">
    <property type="entry name" value="Transferase, Pyrimidine Nucleoside Phosphorylase, Chain C"/>
    <property type="match status" value="1"/>
</dbReference>
<evidence type="ECO:0000259" key="11">
    <source>
        <dbReference type="Pfam" id="PF02885"/>
    </source>
</evidence>
<feature type="binding site" evidence="9">
    <location>
        <position position="119"/>
    </location>
    <ligand>
        <name>5-phospho-alpha-D-ribose 1-diphosphate</name>
        <dbReference type="ChEBI" id="CHEBI:58017"/>
    </ligand>
</feature>
<dbReference type="GO" id="GO:0000287">
    <property type="term" value="F:magnesium ion binding"/>
    <property type="evidence" value="ECO:0007669"/>
    <property type="project" value="UniProtKB-UniRule"/>
</dbReference>
<dbReference type="AlphaFoldDB" id="A0A096CNU1"/>
<dbReference type="HAMAP" id="MF_00211">
    <property type="entry name" value="TrpD"/>
    <property type="match status" value="1"/>
</dbReference>
<dbReference type="FunFam" id="3.40.1030.10:FF:000002">
    <property type="entry name" value="Anthranilate phosphoribosyltransferase"/>
    <property type="match status" value="1"/>
</dbReference>
<dbReference type="EMBL" id="JRNT01000022">
    <property type="protein sequence ID" value="KGF46974.1"/>
    <property type="molecule type" value="Genomic_DNA"/>
</dbReference>
<evidence type="ECO:0000256" key="2">
    <source>
        <dbReference type="ARBA" id="ARBA00022605"/>
    </source>
</evidence>
<dbReference type="Gene3D" id="3.40.1030.10">
    <property type="entry name" value="Nucleoside phosphorylase/phosphoribosyltransferase catalytic domain"/>
    <property type="match status" value="1"/>
</dbReference>
<evidence type="ECO:0000256" key="4">
    <source>
        <dbReference type="ARBA" id="ARBA00022679"/>
    </source>
</evidence>
<evidence type="ECO:0000313" key="12">
    <source>
        <dbReference type="EMBL" id="KGF46974.1"/>
    </source>
</evidence>
<evidence type="ECO:0000256" key="7">
    <source>
        <dbReference type="ARBA" id="ARBA00052328"/>
    </source>
</evidence>
<comment type="subunit">
    <text evidence="9">Homodimer.</text>
</comment>
<comment type="similarity">
    <text evidence="8">In the C-terminal section; belongs to the anthranilate phosphoribosyltransferase family.</text>
</comment>
<evidence type="ECO:0000256" key="8">
    <source>
        <dbReference type="ARBA" id="ARBA00061188"/>
    </source>
</evidence>
<dbReference type="GO" id="GO:0000162">
    <property type="term" value="P:L-tryptophan biosynthetic process"/>
    <property type="evidence" value="ECO:0007669"/>
    <property type="project" value="UniProtKB-UniRule"/>
</dbReference>
<comment type="similarity">
    <text evidence="9">Belongs to the anthranilate phosphoribosyltransferase family.</text>
</comment>
<keyword evidence="9" id="KW-0479">Metal-binding</keyword>
<feature type="binding site" evidence="9">
    <location>
        <position position="225"/>
    </location>
    <ligand>
        <name>Mg(2+)</name>
        <dbReference type="ChEBI" id="CHEBI:18420"/>
        <label>1</label>
    </ligand>
</feature>
<protein>
    <recommendedName>
        <fullName evidence="9">Anthranilate phosphoribosyltransferase</fullName>
        <ecNumber evidence="9">2.4.2.18</ecNumber>
    </recommendedName>
</protein>
<accession>A0A096CNU1</accession>
<feature type="binding site" evidence="9">
    <location>
        <position position="91"/>
    </location>
    <ligand>
        <name>Mg(2+)</name>
        <dbReference type="ChEBI" id="CHEBI:18420"/>
        <label>1</label>
    </ligand>
</feature>
<feature type="binding site" evidence="9">
    <location>
        <begin position="107"/>
        <end position="115"/>
    </location>
    <ligand>
        <name>5-phospho-alpha-D-ribose 1-diphosphate</name>
        <dbReference type="ChEBI" id="CHEBI:58017"/>
    </ligand>
</feature>
<feature type="binding site" evidence="9">
    <location>
        <begin position="89"/>
        <end position="92"/>
    </location>
    <ligand>
        <name>5-phospho-alpha-D-ribose 1-diphosphate</name>
        <dbReference type="ChEBI" id="CHEBI:58017"/>
    </ligand>
</feature>
<comment type="pathway">
    <text evidence="1 9">Amino-acid biosynthesis; L-tryptophan biosynthesis; L-tryptophan from chorismate: step 2/5.</text>
</comment>
<feature type="binding site" evidence="9">
    <location>
        <position position="165"/>
    </location>
    <ligand>
        <name>anthranilate</name>
        <dbReference type="ChEBI" id="CHEBI:16567"/>
        <label>2</label>
    </ligand>
</feature>
<keyword evidence="3 9" id="KW-0328">Glycosyltransferase</keyword>
<feature type="binding site" evidence="9">
    <location>
        <position position="225"/>
    </location>
    <ligand>
        <name>Mg(2+)</name>
        <dbReference type="ChEBI" id="CHEBI:18420"/>
        <label>2</label>
    </ligand>
</feature>
<feature type="binding site" evidence="9">
    <location>
        <position position="79"/>
    </location>
    <ligand>
        <name>5-phospho-alpha-D-ribose 1-diphosphate</name>
        <dbReference type="ChEBI" id="CHEBI:58017"/>
    </ligand>
</feature>
<dbReference type="eggNOG" id="COG0547">
    <property type="taxonomic scope" value="Bacteria"/>
</dbReference>
<keyword evidence="5 9" id="KW-0822">Tryptophan biosynthesis</keyword>
<comment type="catalytic activity">
    <reaction evidence="7 9">
        <text>N-(5-phospho-beta-D-ribosyl)anthranilate + diphosphate = 5-phospho-alpha-D-ribose 1-diphosphate + anthranilate</text>
        <dbReference type="Rhea" id="RHEA:11768"/>
        <dbReference type="ChEBI" id="CHEBI:16567"/>
        <dbReference type="ChEBI" id="CHEBI:18277"/>
        <dbReference type="ChEBI" id="CHEBI:33019"/>
        <dbReference type="ChEBI" id="CHEBI:58017"/>
        <dbReference type="EC" id="2.4.2.18"/>
    </reaction>
</comment>
<dbReference type="Pfam" id="PF02885">
    <property type="entry name" value="Glycos_trans_3N"/>
    <property type="match status" value="1"/>
</dbReference>
<name>A0A096CNU1_9FIRM</name>
<dbReference type="RefSeq" id="WP_038152806.1">
    <property type="nucleotide sequence ID" value="NZ_JRNT01000022.1"/>
</dbReference>
<dbReference type="GO" id="GO:0005829">
    <property type="term" value="C:cytosol"/>
    <property type="evidence" value="ECO:0007669"/>
    <property type="project" value="TreeGrafter"/>
</dbReference>
<keyword evidence="2 9" id="KW-0028">Amino-acid biosynthesis</keyword>
<feature type="domain" description="Glycosyl transferase family 3" evidence="10">
    <location>
        <begin position="73"/>
        <end position="323"/>
    </location>
</feature>
<evidence type="ECO:0000256" key="5">
    <source>
        <dbReference type="ARBA" id="ARBA00022822"/>
    </source>
</evidence>
<proteinExistence type="inferred from homology"/>
<evidence type="ECO:0000259" key="10">
    <source>
        <dbReference type="Pfam" id="PF00591"/>
    </source>
</evidence>
<keyword evidence="6 9" id="KW-0057">Aromatic amino acid biosynthesis</keyword>
<dbReference type="EC" id="2.4.2.18" evidence="9"/>
<dbReference type="PANTHER" id="PTHR43285">
    <property type="entry name" value="ANTHRANILATE PHOSPHORIBOSYLTRANSFERASE"/>
    <property type="match status" value="1"/>
</dbReference>
<dbReference type="InterPro" id="IPR017459">
    <property type="entry name" value="Glycosyl_Trfase_fam3_N_dom"/>
</dbReference>
<organism evidence="12 13">
    <name type="scientific">Veillonella montpellierensis DNF00314</name>
    <dbReference type="NCBI Taxonomy" id="1401067"/>
    <lineage>
        <taxon>Bacteria</taxon>
        <taxon>Bacillati</taxon>
        <taxon>Bacillota</taxon>
        <taxon>Negativicutes</taxon>
        <taxon>Veillonellales</taxon>
        <taxon>Veillonellaceae</taxon>
        <taxon>Veillonella</taxon>
    </lineage>
</organism>
<evidence type="ECO:0000256" key="9">
    <source>
        <dbReference type="HAMAP-Rule" id="MF_00211"/>
    </source>
</evidence>
<evidence type="ECO:0000256" key="3">
    <source>
        <dbReference type="ARBA" id="ARBA00022676"/>
    </source>
</evidence>
<feature type="binding site" evidence="9">
    <location>
        <begin position="82"/>
        <end position="83"/>
    </location>
    <ligand>
        <name>5-phospho-alpha-D-ribose 1-diphosphate</name>
        <dbReference type="ChEBI" id="CHEBI:58017"/>
    </ligand>
</feature>
<gene>
    <name evidence="9" type="primary">trpD</name>
    <name evidence="12" type="ORF">HMPREF0872_06290</name>
</gene>
<dbReference type="InterPro" id="IPR035902">
    <property type="entry name" value="Nuc_phospho_transferase"/>
</dbReference>
<keyword evidence="4 9" id="KW-0808">Transferase</keyword>
<evidence type="ECO:0000256" key="1">
    <source>
        <dbReference type="ARBA" id="ARBA00004907"/>
    </source>
</evidence>
<reference evidence="12 13" key="1">
    <citation type="submission" date="2014-07" db="EMBL/GenBank/DDBJ databases">
        <authorList>
            <person name="McCorrison J."/>
            <person name="Sanka R."/>
            <person name="Torralba M."/>
            <person name="Gillis M."/>
            <person name="Haft D.H."/>
            <person name="Methe B."/>
            <person name="Sutton G."/>
            <person name="Nelson K.E."/>
        </authorList>
    </citation>
    <scope>NUCLEOTIDE SEQUENCE [LARGE SCALE GENOMIC DNA]</scope>
    <source>
        <strain evidence="12 13">DNF00314</strain>
    </source>
</reference>
<feature type="domain" description="Glycosyl transferase family 3 N-terminal" evidence="11">
    <location>
        <begin position="3"/>
        <end position="65"/>
    </location>
</feature>
<dbReference type="SUPFAM" id="SSF52418">
    <property type="entry name" value="Nucleoside phosphorylase/phosphoribosyltransferase catalytic domain"/>
    <property type="match status" value="1"/>
</dbReference>
<dbReference type="GO" id="GO:0004048">
    <property type="term" value="F:anthranilate phosphoribosyltransferase activity"/>
    <property type="evidence" value="ECO:0007669"/>
    <property type="project" value="UniProtKB-UniRule"/>
</dbReference>
<dbReference type="InterPro" id="IPR000312">
    <property type="entry name" value="Glycosyl_Trfase_fam3"/>
</dbReference>
<feature type="binding site" evidence="9">
    <location>
        <position position="87"/>
    </location>
    <ligand>
        <name>5-phospho-alpha-D-ribose 1-diphosphate</name>
        <dbReference type="ChEBI" id="CHEBI:58017"/>
    </ligand>
</feature>
<comment type="function">
    <text evidence="9">Catalyzes the transfer of the phosphoribosyl group of 5-phosphorylribose-1-pyrophosphate (PRPP) to anthranilate to yield N-(5'-phosphoribosyl)-anthranilate (PRA).</text>
</comment>
<dbReference type="InterPro" id="IPR036320">
    <property type="entry name" value="Glycosyl_Trfase_fam3_N_dom_sf"/>
</dbReference>
<keyword evidence="13" id="KW-1185">Reference proteome</keyword>
<sequence length="342" mass="36043">MIKEAIHTLLAHQDLSYAMAKASMEEIMSGTVSPAQMGAFLATLAYKGETIEEITACAEVMRAKAGTVSHDGDVLEIVGTGGDEAFTFNISTTAGFVIAAAGVPVAKHGNRSVSSKCGAADVLEELGAVITLSGEQNQRVLATTGMCFMFAPVFHQSMKYAAPVRKDMGVRTVFNILGPLANPAGATIQLMGVYAKSLVEPLAKVLSNLGVRRGAVVFGNDGIDEISACASTKVCEINDGAFHTYEITPEQFGLVRGNKDDILGGDKVDNAAITTAVLSGEISARRTAVVLNAGMSIYLAHEGMTLQEGIRMAEDMIDSGRALAKMKEFIAMTQSVAREQLQ</sequence>
<keyword evidence="9" id="KW-0460">Magnesium</keyword>
<feature type="binding site" evidence="9">
    <location>
        <position position="110"/>
    </location>
    <ligand>
        <name>anthranilate</name>
        <dbReference type="ChEBI" id="CHEBI:16567"/>
        <label>1</label>
    </ligand>
</feature>
<comment type="cofactor">
    <cofactor evidence="9">
        <name>Mg(2+)</name>
        <dbReference type="ChEBI" id="CHEBI:18420"/>
    </cofactor>
    <text evidence="9">Binds 2 magnesium ions per monomer.</text>
</comment>
<evidence type="ECO:0000256" key="6">
    <source>
        <dbReference type="ARBA" id="ARBA00023141"/>
    </source>
</evidence>
<dbReference type="UniPathway" id="UPA00035">
    <property type="reaction ID" value="UER00041"/>
</dbReference>
<comment type="caution">
    <text evidence="12">The sequence shown here is derived from an EMBL/GenBank/DDBJ whole genome shotgun (WGS) entry which is preliminary data.</text>
</comment>